<protein>
    <submittedName>
        <fullName evidence="8">Fis family transcriptional regulator</fullName>
    </submittedName>
</protein>
<dbReference type="Pfam" id="PF00158">
    <property type="entry name" value="Sigma54_activat"/>
    <property type="match status" value="1"/>
</dbReference>
<keyword evidence="5" id="KW-0804">Transcription</keyword>
<evidence type="ECO:0000256" key="1">
    <source>
        <dbReference type="ARBA" id="ARBA00022741"/>
    </source>
</evidence>
<keyword evidence="2" id="KW-0067">ATP-binding</keyword>
<dbReference type="Pfam" id="PF01590">
    <property type="entry name" value="GAF"/>
    <property type="match status" value="1"/>
</dbReference>
<dbReference type="PANTHER" id="PTHR32071:SF57">
    <property type="entry name" value="C4-DICARBOXYLATE TRANSPORT TRANSCRIPTIONAL REGULATORY PROTEIN DCTD"/>
    <property type="match status" value="1"/>
</dbReference>
<evidence type="ECO:0000256" key="6">
    <source>
        <dbReference type="SAM" id="MobiDB-lite"/>
    </source>
</evidence>
<evidence type="ECO:0000313" key="9">
    <source>
        <dbReference type="Proteomes" id="UP000675880"/>
    </source>
</evidence>
<dbReference type="SUPFAM" id="SSF55785">
    <property type="entry name" value="PYP-like sensor domain (PAS domain)"/>
    <property type="match status" value="1"/>
</dbReference>
<keyword evidence="1" id="KW-0547">Nucleotide-binding</keyword>
<dbReference type="PROSITE" id="PS00675">
    <property type="entry name" value="SIGMA54_INTERACT_1"/>
    <property type="match status" value="1"/>
</dbReference>
<name>A0ABN7LLU5_9BACT</name>
<organism evidence="8 9">
    <name type="scientific">Nitrospira defluvii</name>
    <dbReference type="NCBI Taxonomy" id="330214"/>
    <lineage>
        <taxon>Bacteria</taxon>
        <taxon>Pseudomonadati</taxon>
        <taxon>Nitrospirota</taxon>
        <taxon>Nitrospiria</taxon>
        <taxon>Nitrospirales</taxon>
        <taxon>Nitrospiraceae</taxon>
        <taxon>Nitrospira</taxon>
    </lineage>
</organism>
<feature type="domain" description="Sigma-54 factor interaction" evidence="7">
    <location>
        <begin position="328"/>
        <end position="557"/>
    </location>
</feature>
<evidence type="ECO:0000256" key="2">
    <source>
        <dbReference type="ARBA" id="ARBA00022840"/>
    </source>
</evidence>
<dbReference type="InterPro" id="IPR003593">
    <property type="entry name" value="AAA+_ATPase"/>
</dbReference>
<dbReference type="InterPro" id="IPR025662">
    <property type="entry name" value="Sigma_54_int_dom_ATP-bd_1"/>
</dbReference>
<reference evidence="8 9" key="1">
    <citation type="submission" date="2021-02" db="EMBL/GenBank/DDBJ databases">
        <authorList>
            <person name="Han P."/>
        </authorList>
    </citation>
    <scope>NUCLEOTIDE SEQUENCE [LARGE SCALE GENOMIC DNA]</scope>
    <source>
        <strain evidence="8">Candidatus Nitrospira sp. ZN2</strain>
    </source>
</reference>
<proteinExistence type="predicted"/>
<feature type="region of interest" description="Disordered" evidence="6">
    <location>
        <begin position="569"/>
        <end position="589"/>
    </location>
</feature>
<dbReference type="SMART" id="SM00065">
    <property type="entry name" value="GAF"/>
    <property type="match status" value="1"/>
</dbReference>
<dbReference type="PROSITE" id="PS00688">
    <property type="entry name" value="SIGMA54_INTERACT_3"/>
    <property type="match status" value="1"/>
</dbReference>
<dbReference type="CDD" id="cd00130">
    <property type="entry name" value="PAS"/>
    <property type="match status" value="1"/>
</dbReference>
<dbReference type="InterPro" id="IPR025944">
    <property type="entry name" value="Sigma_54_int_dom_CS"/>
</dbReference>
<dbReference type="NCBIfam" id="TIGR00229">
    <property type="entry name" value="sensory_box"/>
    <property type="match status" value="1"/>
</dbReference>
<dbReference type="Gene3D" id="1.10.8.60">
    <property type="match status" value="1"/>
</dbReference>
<dbReference type="EMBL" id="CAJNBJ010000016">
    <property type="protein sequence ID" value="CAE6755777.1"/>
    <property type="molecule type" value="Genomic_DNA"/>
</dbReference>
<evidence type="ECO:0000256" key="4">
    <source>
        <dbReference type="ARBA" id="ARBA00023125"/>
    </source>
</evidence>
<dbReference type="InterPro" id="IPR027417">
    <property type="entry name" value="P-loop_NTPase"/>
</dbReference>
<dbReference type="Pfam" id="PF25601">
    <property type="entry name" value="AAA_lid_14"/>
    <property type="match status" value="1"/>
</dbReference>
<dbReference type="SMART" id="SM00382">
    <property type="entry name" value="AAA"/>
    <property type="match status" value="1"/>
</dbReference>
<dbReference type="Pfam" id="PF08448">
    <property type="entry name" value="PAS_4"/>
    <property type="match status" value="1"/>
</dbReference>
<comment type="caution">
    <text evidence="8">The sequence shown here is derived from an EMBL/GenBank/DDBJ whole genome shotgun (WGS) entry which is preliminary data.</text>
</comment>
<dbReference type="SUPFAM" id="SSF52540">
    <property type="entry name" value="P-loop containing nucleoside triphosphate hydrolases"/>
    <property type="match status" value="1"/>
</dbReference>
<keyword evidence="9" id="KW-1185">Reference proteome</keyword>
<dbReference type="SMART" id="SM00091">
    <property type="entry name" value="PAS"/>
    <property type="match status" value="1"/>
</dbReference>
<gene>
    <name evidence="8" type="ORF">NSPZN2_30396</name>
</gene>
<dbReference type="PANTHER" id="PTHR32071">
    <property type="entry name" value="TRANSCRIPTIONAL REGULATORY PROTEIN"/>
    <property type="match status" value="1"/>
</dbReference>
<dbReference type="Gene3D" id="3.40.50.300">
    <property type="entry name" value="P-loop containing nucleotide triphosphate hydrolases"/>
    <property type="match status" value="1"/>
</dbReference>
<dbReference type="InterPro" id="IPR058031">
    <property type="entry name" value="AAA_lid_NorR"/>
</dbReference>
<evidence type="ECO:0000256" key="3">
    <source>
        <dbReference type="ARBA" id="ARBA00023015"/>
    </source>
</evidence>
<dbReference type="Gene3D" id="3.30.450.40">
    <property type="match status" value="1"/>
</dbReference>
<dbReference type="InterPro" id="IPR003018">
    <property type="entry name" value="GAF"/>
</dbReference>
<dbReference type="PROSITE" id="PS50045">
    <property type="entry name" value="SIGMA54_INTERACT_4"/>
    <property type="match status" value="1"/>
</dbReference>
<dbReference type="Pfam" id="PF02954">
    <property type="entry name" value="HTH_8"/>
    <property type="match status" value="1"/>
</dbReference>
<dbReference type="InterPro" id="IPR029016">
    <property type="entry name" value="GAF-like_dom_sf"/>
</dbReference>
<dbReference type="SUPFAM" id="SSF55781">
    <property type="entry name" value="GAF domain-like"/>
    <property type="match status" value="1"/>
</dbReference>
<dbReference type="CDD" id="cd00009">
    <property type="entry name" value="AAA"/>
    <property type="match status" value="1"/>
</dbReference>
<evidence type="ECO:0000259" key="7">
    <source>
        <dbReference type="PROSITE" id="PS50045"/>
    </source>
</evidence>
<sequence length="646" mass="71663">MSTERPEAAQPLHALEADAVLRAILQGTATETGHDFFAALVRNLADVLGTHGAWVTEYFPESRRLRALAFWMDGQWVKDYEVDIAGTPCERVIDSATLVHFPDRILEIYPQEEELRQAGAVSYMGVPLKDHNGAILGHMAVIDRRPIPEEPRIHAIFQIFAARAAAELRRLRAEAEVRDREETVGRLLGSAMDAIIELDDQLRITRVNPATERVFRCGGSRMIGQDFRRFMSDEDARRVSDLITELDTRPEGERSLWIPGGLTARCPEGGSFPAEATLSRFELRRRTATTVILRNVRDRIEAEHKIRSLTVETELLREELQSRHPGTLIGESPALRRVLDDIAQVAPTDATVLIVGETGTGKELVARAIHQASQRRERPFVIVNCAAIPATLMESELFGHEPGAFTGATKKREGRFALADRGTIFLDEIGELPLDLQAKLLRVLQEGEFDPVGSSHTKKVNVRVLAATNRDLPTSIKEGQFRADLYYRLNVFPLTLPPLRERGDDIVHLASAFAQRCARTMGRTLAPLTADCAGRLMRYGWPGNVRELQNVMERAVITAVDGTLNLDRALPEVPPSEAPPASSGRQDPSGILTAEEFESLERTNILRALEETGWIVAGEKGAAKRLGLNPSTLASRMKALGIRKPR</sequence>
<keyword evidence="4" id="KW-0238">DNA-binding</keyword>
<dbReference type="InterPro" id="IPR013656">
    <property type="entry name" value="PAS_4"/>
</dbReference>
<dbReference type="Gene3D" id="3.30.450.20">
    <property type="entry name" value="PAS domain"/>
    <property type="match status" value="1"/>
</dbReference>
<evidence type="ECO:0000256" key="5">
    <source>
        <dbReference type="ARBA" id="ARBA00023163"/>
    </source>
</evidence>
<dbReference type="InterPro" id="IPR002197">
    <property type="entry name" value="HTH_Fis"/>
</dbReference>
<dbReference type="Gene3D" id="1.10.10.60">
    <property type="entry name" value="Homeodomain-like"/>
    <property type="match status" value="1"/>
</dbReference>
<dbReference type="RefSeq" id="WP_213042563.1">
    <property type="nucleotide sequence ID" value="NZ_CAJNBJ010000016.1"/>
</dbReference>
<dbReference type="InterPro" id="IPR002078">
    <property type="entry name" value="Sigma_54_int"/>
</dbReference>
<accession>A0ABN7LLU5</accession>
<dbReference type="InterPro" id="IPR035965">
    <property type="entry name" value="PAS-like_dom_sf"/>
</dbReference>
<dbReference type="InterPro" id="IPR000014">
    <property type="entry name" value="PAS"/>
</dbReference>
<dbReference type="Proteomes" id="UP000675880">
    <property type="component" value="Unassembled WGS sequence"/>
</dbReference>
<keyword evidence="3" id="KW-0805">Transcription regulation</keyword>
<evidence type="ECO:0000313" key="8">
    <source>
        <dbReference type="EMBL" id="CAE6755777.1"/>
    </source>
</evidence>